<dbReference type="Gene3D" id="3.40.605.10">
    <property type="entry name" value="Aldehyde Dehydrogenase, Chain A, domain 1"/>
    <property type="match status" value="1"/>
</dbReference>
<proteinExistence type="predicted"/>
<dbReference type="Pfam" id="PF00171">
    <property type="entry name" value="Aldedh"/>
    <property type="match status" value="1"/>
</dbReference>
<dbReference type="SUPFAM" id="SSF53720">
    <property type="entry name" value="ALDH-like"/>
    <property type="match status" value="1"/>
</dbReference>
<keyword evidence="4" id="KW-1185">Reference proteome</keyword>
<comment type="caution">
    <text evidence="3">The sequence shown here is derived from an EMBL/GenBank/DDBJ whole genome shotgun (WGS) entry which is preliminary data.</text>
</comment>
<evidence type="ECO:0000313" key="3">
    <source>
        <dbReference type="EMBL" id="OSC26200.1"/>
    </source>
</evidence>
<dbReference type="Gene3D" id="3.40.309.10">
    <property type="entry name" value="Aldehyde Dehydrogenase, Chain A, domain 2"/>
    <property type="match status" value="1"/>
</dbReference>
<dbReference type="OrthoDB" id="229416at2"/>
<name>A0A1X2KWU0_9MYCO</name>
<reference evidence="3 4" key="1">
    <citation type="submission" date="2017-04" db="EMBL/GenBank/DDBJ databases">
        <title>The new phylogeny of genus Mycobacterium.</title>
        <authorList>
            <person name="Tortoli E."/>
            <person name="Trovato A."/>
            <person name="Cirillo D.M."/>
        </authorList>
    </citation>
    <scope>NUCLEOTIDE SEQUENCE [LARGE SCALE GENOMIC DNA]</scope>
    <source>
        <strain evidence="3 4">DSM 45247</strain>
    </source>
</reference>
<dbReference type="InterPro" id="IPR015590">
    <property type="entry name" value="Aldehyde_DH_dom"/>
</dbReference>
<dbReference type="Proteomes" id="UP000242320">
    <property type="component" value="Unassembled WGS sequence"/>
</dbReference>
<keyword evidence="1" id="KW-0560">Oxidoreductase</keyword>
<dbReference type="AlphaFoldDB" id="A0A1X2KWU0"/>
<sequence>MAGENIGAATGLVALDALGADGEYRTRNSDVITTTAGVAVAELSMVPPLYVSRTLGAQRKAAPLPLAQRAAALSRAADIFSSGVVAGLDFEAYVGLASRISGMPIAITRAGARGVADAVASAFDAVRPAQPVGATLDWRDERTRAGGALWVRRGEVFAVHAAGNGPGVHGLWPQALALGYRVAVRPSRREPLTAHRLVCALRQAGFRAEDAVYLPTDHAGADEIIRSADLAMVYGGQDVVDKYAGDPAVIVNGPGRTKILITADRDWRDHLDVIVDSIANHGGMACVNTTAVLCEGDATALARAIAERLAAIEPLPTDDERANLPTQPVEKARALANFLAAKAAGSTPLLGADQVVADLGDGYAALRPAVHLLAEPDVDTLNLELPFPCVWVSAWTREAGMRPLRHSLVVTAITGDETLIDDLVAEPTVGNVYCGHHPTWLHAPHIPHDGFLADALMRNKGFIRD</sequence>
<gene>
    <name evidence="3" type="ORF">B8W69_17455</name>
</gene>
<organism evidence="3 4">
    <name type="scientific">Mycolicibacterium vulneris</name>
    <dbReference type="NCBI Taxonomy" id="547163"/>
    <lineage>
        <taxon>Bacteria</taxon>
        <taxon>Bacillati</taxon>
        <taxon>Actinomycetota</taxon>
        <taxon>Actinomycetes</taxon>
        <taxon>Mycobacteriales</taxon>
        <taxon>Mycobacteriaceae</taxon>
        <taxon>Mycolicibacterium</taxon>
    </lineage>
</organism>
<dbReference type="GO" id="GO:0016620">
    <property type="term" value="F:oxidoreductase activity, acting on the aldehyde or oxo group of donors, NAD or NADP as acceptor"/>
    <property type="evidence" value="ECO:0007669"/>
    <property type="project" value="InterPro"/>
</dbReference>
<dbReference type="InterPro" id="IPR016162">
    <property type="entry name" value="Ald_DH_N"/>
</dbReference>
<dbReference type="EMBL" id="NCXM01000017">
    <property type="protein sequence ID" value="OSC26200.1"/>
    <property type="molecule type" value="Genomic_DNA"/>
</dbReference>
<feature type="domain" description="Aldehyde dehydrogenase" evidence="2">
    <location>
        <begin position="58"/>
        <end position="393"/>
    </location>
</feature>
<evidence type="ECO:0000259" key="2">
    <source>
        <dbReference type="Pfam" id="PF00171"/>
    </source>
</evidence>
<protein>
    <submittedName>
        <fullName evidence="3">Aldehyde dehydrogenase</fullName>
    </submittedName>
</protein>
<dbReference type="RefSeq" id="WP_085291054.1">
    <property type="nucleotide sequence ID" value="NZ_NCXM01000017.1"/>
</dbReference>
<accession>A0A1X2KWU0</accession>
<evidence type="ECO:0000256" key="1">
    <source>
        <dbReference type="ARBA" id="ARBA00023002"/>
    </source>
</evidence>
<evidence type="ECO:0000313" key="4">
    <source>
        <dbReference type="Proteomes" id="UP000242320"/>
    </source>
</evidence>
<dbReference type="InterPro" id="IPR016161">
    <property type="entry name" value="Ald_DH/histidinol_DH"/>
</dbReference>
<dbReference type="InterPro" id="IPR016163">
    <property type="entry name" value="Ald_DH_C"/>
</dbReference>